<proteinExistence type="predicted"/>
<evidence type="ECO:0000259" key="1">
    <source>
        <dbReference type="Pfam" id="PF04773"/>
    </source>
</evidence>
<dbReference type="PANTHER" id="PTHR30273:SF2">
    <property type="entry name" value="PROTEIN FECR"/>
    <property type="match status" value="1"/>
</dbReference>
<accession>A0A517W2S6</accession>
<protein>
    <submittedName>
        <fullName evidence="2">FecR protein</fullName>
    </submittedName>
</protein>
<dbReference type="InterPro" id="IPR006860">
    <property type="entry name" value="FecR"/>
</dbReference>
<evidence type="ECO:0000313" key="3">
    <source>
        <dbReference type="Proteomes" id="UP000318704"/>
    </source>
</evidence>
<feature type="domain" description="FecR protein" evidence="1">
    <location>
        <begin position="151"/>
        <end position="234"/>
    </location>
</feature>
<dbReference type="Proteomes" id="UP000318704">
    <property type="component" value="Chromosome"/>
</dbReference>
<dbReference type="KEGG" id="gaw:V144x_50680"/>
<evidence type="ECO:0000313" key="2">
    <source>
        <dbReference type="EMBL" id="QDT99556.1"/>
    </source>
</evidence>
<name>A0A517W2S6_9PLAN</name>
<sequence>MSIQNDWESNLQEWLAAIDDGTVSNEQVELLSKLLEENADARKFYLEHMGLLGHLAVTAKRSELFEGPTSLFETKRWDENQTPRFWQKVTGVSVVAAMLLMGVIIYQSLENSSANKGVATLKSQDGWWEHPGLGAELGETIQVDRWLHLEDGKAVLRFMNGVELTLRGDTTIKIVSPDVVRLFSGTASLKVPRQAIGFKVSTTAAEVVDFGTEFTVRVYDAEVVDIQVHQGLVEVKRSDEMGATERRMLKTKEAVRVDPLKEGYIEIEPVDLRDEPDQNQDSLKIAYRTRKNTKGTQAYHGKLGHDFVVNEPIEVTRLGVFDSGSDGLKQQLVCELWQRDDLGTPDDFKDDKGTKRLAVVAFAPGDDAELIDSNRFQPLKSPLRLEPGAYSIVAYGYGEKEPNGNDGVSGSRRHLKSRDDGGGLISFVGTSRFERGLGEVRPDQPQWLSDPENFPIKIDQTFVDRYSAGTFEYRRAR</sequence>
<dbReference type="GO" id="GO:0016989">
    <property type="term" value="F:sigma factor antagonist activity"/>
    <property type="evidence" value="ECO:0007669"/>
    <property type="project" value="TreeGrafter"/>
</dbReference>
<dbReference type="Pfam" id="PF04773">
    <property type="entry name" value="FecR"/>
    <property type="match status" value="1"/>
</dbReference>
<reference evidence="2 3" key="1">
    <citation type="submission" date="2019-03" db="EMBL/GenBank/DDBJ databases">
        <title>Deep-cultivation of Planctomycetes and their phenomic and genomic characterization uncovers novel biology.</title>
        <authorList>
            <person name="Wiegand S."/>
            <person name="Jogler M."/>
            <person name="Boedeker C."/>
            <person name="Pinto D."/>
            <person name="Vollmers J."/>
            <person name="Rivas-Marin E."/>
            <person name="Kohn T."/>
            <person name="Peeters S.H."/>
            <person name="Heuer A."/>
            <person name="Rast P."/>
            <person name="Oberbeckmann S."/>
            <person name="Bunk B."/>
            <person name="Jeske O."/>
            <person name="Meyerdierks A."/>
            <person name="Storesund J.E."/>
            <person name="Kallscheuer N."/>
            <person name="Luecker S."/>
            <person name="Lage O.M."/>
            <person name="Pohl T."/>
            <person name="Merkel B.J."/>
            <person name="Hornburger P."/>
            <person name="Mueller R.-W."/>
            <person name="Bruemmer F."/>
            <person name="Labrenz M."/>
            <person name="Spormann A.M."/>
            <person name="Op den Camp H."/>
            <person name="Overmann J."/>
            <person name="Amann R."/>
            <person name="Jetten M.S.M."/>
            <person name="Mascher T."/>
            <person name="Medema M.H."/>
            <person name="Devos D.P."/>
            <person name="Kaster A.-K."/>
            <person name="Ovreas L."/>
            <person name="Rohde M."/>
            <person name="Galperin M.Y."/>
            <person name="Jogler C."/>
        </authorList>
    </citation>
    <scope>NUCLEOTIDE SEQUENCE [LARGE SCALE GENOMIC DNA]</scope>
    <source>
        <strain evidence="2 3">V144</strain>
    </source>
</reference>
<dbReference type="RefSeq" id="WP_144989186.1">
    <property type="nucleotide sequence ID" value="NZ_CP037920.1"/>
</dbReference>
<dbReference type="EMBL" id="CP037920">
    <property type="protein sequence ID" value="QDT99556.1"/>
    <property type="molecule type" value="Genomic_DNA"/>
</dbReference>
<gene>
    <name evidence="2" type="ORF">V144x_50680</name>
</gene>
<dbReference type="InterPro" id="IPR012373">
    <property type="entry name" value="Ferrdict_sens_TM"/>
</dbReference>
<dbReference type="Gene3D" id="2.60.120.1440">
    <property type="match status" value="1"/>
</dbReference>
<dbReference type="AlphaFoldDB" id="A0A517W2S6"/>
<dbReference type="PANTHER" id="PTHR30273">
    <property type="entry name" value="PERIPLASMIC SIGNAL SENSOR AND SIGMA FACTOR ACTIVATOR FECR-RELATED"/>
    <property type="match status" value="1"/>
</dbReference>
<organism evidence="2 3">
    <name type="scientific">Gimesia aquarii</name>
    <dbReference type="NCBI Taxonomy" id="2527964"/>
    <lineage>
        <taxon>Bacteria</taxon>
        <taxon>Pseudomonadati</taxon>
        <taxon>Planctomycetota</taxon>
        <taxon>Planctomycetia</taxon>
        <taxon>Planctomycetales</taxon>
        <taxon>Planctomycetaceae</taxon>
        <taxon>Gimesia</taxon>
    </lineage>
</organism>